<proteinExistence type="predicted"/>
<keyword evidence="1" id="KW-0472">Membrane</keyword>
<dbReference type="EMBL" id="JAUPFM010000013">
    <property type="protein sequence ID" value="KAK2832857.1"/>
    <property type="molecule type" value="Genomic_DNA"/>
</dbReference>
<protein>
    <submittedName>
        <fullName evidence="2">Uncharacterized protein</fullName>
    </submittedName>
</protein>
<feature type="transmembrane region" description="Helical" evidence="1">
    <location>
        <begin position="262"/>
        <end position="282"/>
    </location>
</feature>
<gene>
    <name evidence="2" type="ORF">Q5P01_016746</name>
</gene>
<keyword evidence="1" id="KW-0812">Transmembrane</keyword>
<reference evidence="2" key="1">
    <citation type="submission" date="2023-07" db="EMBL/GenBank/DDBJ databases">
        <title>Chromosome-level Genome Assembly of Striped Snakehead (Channa striata).</title>
        <authorList>
            <person name="Liu H."/>
        </authorList>
    </citation>
    <scope>NUCLEOTIDE SEQUENCE</scope>
    <source>
        <strain evidence="2">Gz</strain>
        <tissue evidence="2">Muscle</tissue>
    </source>
</reference>
<dbReference type="AlphaFoldDB" id="A0AA88MBX1"/>
<evidence type="ECO:0000256" key="1">
    <source>
        <dbReference type="SAM" id="Phobius"/>
    </source>
</evidence>
<evidence type="ECO:0000313" key="2">
    <source>
        <dbReference type="EMBL" id="KAK2832857.1"/>
    </source>
</evidence>
<keyword evidence="1" id="KW-1133">Transmembrane helix</keyword>
<comment type="caution">
    <text evidence="2">The sequence shown here is derived from an EMBL/GenBank/DDBJ whole genome shotgun (WGS) entry which is preliminary data.</text>
</comment>
<evidence type="ECO:0000313" key="3">
    <source>
        <dbReference type="Proteomes" id="UP001187415"/>
    </source>
</evidence>
<keyword evidence="3" id="KW-1185">Reference proteome</keyword>
<name>A0AA88MBX1_CHASR</name>
<dbReference type="Proteomes" id="UP001187415">
    <property type="component" value="Unassembled WGS sequence"/>
</dbReference>
<sequence>MFELDRPSQSSRLDGHSGSMTWRILANLFLFALLIHLSKEKCFEYFRLDKWIQMGNLTQNFTLVKPKKDQDLILCTLKNECETRGNACFMLHHCFDDDRVSMNLSEICHPETSRKISFYNFMCSVAKHLHFTSEDVKDTGCQYNDYSDDENSCQIFNSNTTCGDQTTTLPTPTTTLQETTKTPTTILQEATLSSTLSTTTSLPPPTRARTLQSQLKATLTTTQNTVTGSSGAKPESRSLEEFSLCVSIHRGPNRNPDNTKTLLCCLAISLALNVILPIAVYLCMRKKTRGLSRTENGGRSEEPQPNMMLQPVTLLQFENRDQVENMQLL</sequence>
<accession>A0AA88MBX1</accession>
<organism evidence="2 3">
    <name type="scientific">Channa striata</name>
    <name type="common">Snakehead murrel</name>
    <name type="synonym">Ophicephalus striatus</name>
    <dbReference type="NCBI Taxonomy" id="64152"/>
    <lineage>
        <taxon>Eukaryota</taxon>
        <taxon>Metazoa</taxon>
        <taxon>Chordata</taxon>
        <taxon>Craniata</taxon>
        <taxon>Vertebrata</taxon>
        <taxon>Euteleostomi</taxon>
        <taxon>Actinopterygii</taxon>
        <taxon>Neopterygii</taxon>
        <taxon>Teleostei</taxon>
        <taxon>Neoteleostei</taxon>
        <taxon>Acanthomorphata</taxon>
        <taxon>Anabantaria</taxon>
        <taxon>Anabantiformes</taxon>
        <taxon>Channoidei</taxon>
        <taxon>Channidae</taxon>
        <taxon>Channa</taxon>
    </lineage>
</organism>
<feature type="transmembrane region" description="Helical" evidence="1">
    <location>
        <begin position="20"/>
        <end position="37"/>
    </location>
</feature>